<dbReference type="InterPro" id="IPR036291">
    <property type="entry name" value="NAD(P)-bd_dom_sf"/>
</dbReference>
<dbReference type="RefSeq" id="WP_378196278.1">
    <property type="nucleotide sequence ID" value="NZ_JBHLZP010000025.1"/>
</dbReference>
<sequence length="53" mass="5604">MLPEQREQAVASVPVGRMGTAAEVADCIVFLLSERSSHVTGQTLNVNGGAFMQ</sequence>
<evidence type="ECO:0000313" key="1">
    <source>
        <dbReference type="EMBL" id="MFB9831687.1"/>
    </source>
</evidence>
<gene>
    <name evidence="1" type="ORF">ACFFNX_05725</name>
</gene>
<dbReference type="SUPFAM" id="SSF51735">
    <property type="entry name" value="NAD(P)-binding Rossmann-fold domains"/>
    <property type="match status" value="1"/>
</dbReference>
<comment type="caution">
    <text evidence="1">The sequence shown here is derived from an EMBL/GenBank/DDBJ whole genome shotgun (WGS) entry which is preliminary data.</text>
</comment>
<accession>A0ABV5Y9I1</accession>
<evidence type="ECO:0000313" key="2">
    <source>
        <dbReference type="Proteomes" id="UP001589627"/>
    </source>
</evidence>
<organism evidence="1 2">
    <name type="scientific">Actinoallomurus acaciae</name>
    <dbReference type="NCBI Taxonomy" id="502577"/>
    <lineage>
        <taxon>Bacteria</taxon>
        <taxon>Bacillati</taxon>
        <taxon>Actinomycetota</taxon>
        <taxon>Actinomycetes</taxon>
        <taxon>Streptosporangiales</taxon>
        <taxon>Thermomonosporaceae</taxon>
        <taxon>Actinoallomurus</taxon>
    </lineage>
</organism>
<reference evidence="1 2" key="1">
    <citation type="submission" date="2024-09" db="EMBL/GenBank/DDBJ databases">
        <authorList>
            <person name="Sun Q."/>
            <person name="Mori K."/>
        </authorList>
    </citation>
    <scope>NUCLEOTIDE SEQUENCE [LARGE SCALE GENOMIC DNA]</scope>
    <source>
        <strain evidence="1 2">TBRC 0563</strain>
    </source>
</reference>
<dbReference type="Gene3D" id="3.40.50.720">
    <property type="entry name" value="NAD(P)-binding Rossmann-like Domain"/>
    <property type="match status" value="1"/>
</dbReference>
<dbReference type="Pfam" id="PF13561">
    <property type="entry name" value="adh_short_C2"/>
    <property type="match status" value="1"/>
</dbReference>
<dbReference type="Proteomes" id="UP001589627">
    <property type="component" value="Unassembled WGS sequence"/>
</dbReference>
<dbReference type="InterPro" id="IPR002347">
    <property type="entry name" value="SDR_fam"/>
</dbReference>
<proteinExistence type="predicted"/>
<protein>
    <submittedName>
        <fullName evidence="1">SDR family oxidoreductase</fullName>
    </submittedName>
</protein>
<name>A0ABV5Y9I1_9ACTN</name>
<keyword evidence="2" id="KW-1185">Reference proteome</keyword>
<dbReference type="EMBL" id="JBHLZP010000025">
    <property type="protein sequence ID" value="MFB9831687.1"/>
    <property type="molecule type" value="Genomic_DNA"/>
</dbReference>